<dbReference type="InterPro" id="IPR007902">
    <property type="entry name" value="Chl4/mis15/CENP-N"/>
</dbReference>
<dbReference type="OrthoDB" id="6585699at2759"/>
<feature type="region of interest" description="Disordered" evidence="1">
    <location>
        <begin position="360"/>
        <end position="389"/>
    </location>
</feature>
<evidence type="ECO:0000313" key="3">
    <source>
        <dbReference type="Proteomes" id="UP000290900"/>
    </source>
</evidence>
<dbReference type="EMBL" id="CAACVR010000023">
    <property type="protein sequence ID" value="VEU22425.1"/>
    <property type="molecule type" value="Genomic_DNA"/>
</dbReference>
<dbReference type="Gene3D" id="3.10.20.720">
    <property type="match status" value="1"/>
</dbReference>
<keyword evidence="3" id="KW-1185">Reference proteome</keyword>
<dbReference type="STRING" id="13370.A0A448YNA6"/>
<gene>
    <name evidence="2" type="ORF">BRENAR_LOCUS3156</name>
</gene>
<feature type="compositionally biased region" description="Acidic residues" evidence="1">
    <location>
        <begin position="374"/>
        <end position="387"/>
    </location>
</feature>
<accession>A0A448YNA6</accession>
<evidence type="ECO:0000313" key="2">
    <source>
        <dbReference type="EMBL" id="VEU22425.1"/>
    </source>
</evidence>
<dbReference type="AlphaFoldDB" id="A0A448YNA6"/>
<dbReference type="Proteomes" id="UP000290900">
    <property type="component" value="Unassembled WGS sequence"/>
</dbReference>
<sequence length="472" mass="53566">MTRRHHSGILSNTYVPPLRPSIIAKELTRLSSESLFNLVDLWFTLPVTQPTPSKRQRRTGITQIKLIQDYRKIVYNVRHAKSAPKRKLIDRILVDFYPNGLNALQLAQMDIQLMVDKPNLYSWVSSMAKIVSKVGPIDELKDSLDDFIFSLDSQSFLDHLIRNLANLYLTHIYISRHPQLPLIIIRIQMYEYVHLKRARRRNISGNLVNGDNPDIISRRPYYLAIPTSSPNLIHSVSNVDDLASKLILQSVETTLSCSIHQVKLVRNKEAPLKTLEAMHILKGVSRFGNTLGSWAPYADGTVDIGPLGRPVEHAILKPSNAGQYDQPSSEREERKAIAALRFKGSLNTELKSDKLFEDKMSSNKRQKKDISDKENEEDEEGDLDDTNEYASIVPIQTGEFYVQNSLKKKYNGEVRSNDPPNVRIRLFGADIFAGLHELAVEGVVDPRTMPSWLTGEEGLQHGIIKEGEFTSY</sequence>
<dbReference type="FunCoup" id="A0A448YNA6">
    <property type="interactions" value="54"/>
</dbReference>
<reference evidence="2 3" key="1">
    <citation type="submission" date="2018-12" db="EMBL/GenBank/DDBJ databases">
        <authorList>
            <person name="Tiukova I."/>
            <person name="Dainat J."/>
        </authorList>
    </citation>
    <scope>NUCLEOTIDE SEQUENCE [LARGE SCALE GENOMIC DNA]</scope>
</reference>
<proteinExistence type="predicted"/>
<name>A0A448YNA6_BRENA</name>
<dbReference type="Pfam" id="PF05238">
    <property type="entry name" value="CENP-N"/>
    <property type="match status" value="1"/>
</dbReference>
<organism evidence="2 3">
    <name type="scientific">Brettanomyces naardenensis</name>
    <name type="common">Yeast</name>
    <dbReference type="NCBI Taxonomy" id="13370"/>
    <lineage>
        <taxon>Eukaryota</taxon>
        <taxon>Fungi</taxon>
        <taxon>Dikarya</taxon>
        <taxon>Ascomycota</taxon>
        <taxon>Saccharomycotina</taxon>
        <taxon>Pichiomycetes</taxon>
        <taxon>Pichiales</taxon>
        <taxon>Pichiaceae</taxon>
        <taxon>Brettanomyces</taxon>
    </lineage>
</organism>
<evidence type="ECO:0000256" key="1">
    <source>
        <dbReference type="SAM" id="MobiDB-lite"/>
    </source>
</evidence>
<dbReference type="InParanoid" id="A0A448YNA6"/>
<dbReference type="GO" id="GO:0007059">
    <property type="term" value="P:chromosome segregation"/>
    <property type="evidence" value="ECO:0007669"/>
    <property type="project" value="InterPro"/>
</dbReference>
<protein>
    <submittedName>
        <fullName evidence="2">DEKNAAC103314</fullName>
    </submittedName>
</protein>
<dbReference type="GO" id="GO:0034080">
    <property type="term" value="P:CENP-A containing chromatin assembly"/>
    <property type="evidence" value="ECO:0007669"/>
    <property type="project" value="InterPro"/>
</dbReference>